<dbReference type="EMBL" id="JAUUTY010000001">
    <property type="protein sequence ID" value="KAK1693966.1"/>
    <property type="molecule type" value="Genomic_DNA"/>
</dbReference>
<accession>A0AAD8TU63</accession>
<sequence>MALSPLFLSMAVAHPLGSLPPGYASGTGRILPAGTGAVAAAANARGCPFRWTCNTCGVEFKSLQEQHEDPMYDLHRLKVAVLRPFITQLGKFRIEPVDGSLIQSRTTCFYTYIRPDRLSTSPARDSHSQDMDKDGCNA</sequence>
<name>A0AAD8TU63_LOLMU</name>
<feature type="region of interest" description="Disordered" evidence="1">
    <location>
        <begin position="119"/>
        <end position="138"/>
    </location>
</feature>
<evidence type="ECO:0000256" key="1">
    <source>
        <dbReference type="SAM" id="MobiDB-lite"/>
    </source>
</evidence>
<comment type="caution">
    <text evidence="3">The sequence shown here is derived from an EMBL/GenBank/DDBJ whole genome shotgun (WGS) entry which is preliminary data.</text>
</comment>
<evidence type="ECO:0000256" key="2">
    <source>
        <dbReference type="SAM" id="SignalP"/>
    </source>
</evidence>
<evidence type="ECO:0008006" key="5">
    <source>
        <dbReference type="Google" id="ProtNLM"/>
    </source>
</evidence>
<gene>
    <name evidence="3" type="ORF">QYE76_010663</name>
</gene>
<organism evidence="3 4">
    <name type="scientific">Lolium multiflorum</name>
    <name type="common">Italian ryegrass</name>
    <name type="synonym">Lolium perenne subsp. multiflorum</name>
    <dbReference type="NCBI Taxonomy" id="4521"/>
    <lineage>
        <taxon>Eukaryota</taxon>
        <taxon>Viridiplantae</taxon>
        <taxon>Streptophyta</taxon>
        <taxon>Embryophyta</taxon>
        <taxon>Tracheophyta</taxon>
        <taxon>Spermatophyta</taxon>
        <taxon>Magnoliopsida</taxon>
        <taxon>Liliopsida</taxon>
        <taxon>Poales</taxon>
        <taxon>Poaceae</taxon>
        <taxon>BOP clade</taxon>
        <taxon>Pooideae</taxon>
        <taxon>Poodae</taxon>
        <taxon>Poeae</taxon>
        <taxon>Poeae Chloroplast Group 2 (Poeae type)</taxon>
        <taxon>Loliodinae</taxon>
        <taxon>Loliinae</taxon>
        <taxon>Lolium</taxon>
    </lineage>
</organism>
<feature type="compositionally biased region" description="Basic and acidic residues" evidence="1">
    <location>
        <begin position="124"/>
        <end position="138"/>
    </location>
</feature>
<keyword evidence="4" id="KW-1185">Reference proteome</keyword>
<dbReference type="Proteomes" id="UP001231189">
    <property type="component" value="Unassembled WGS sequence"/>
</dbReference>
<evidence type="ECO:0000313" key="4">
    <source>
        <dbReference type="Proteomes" id="UP001231189"/>
    </source>
</evidence>
<dbReference type="AlphaFoldDB" id="A0AAD8TU63"/>
<protein>
    <recommendedName>
        <fullName evidence="5">C2H2-type domain-containing protein</fullName>
    </recommendedName>
</protein>
<feature type="chain" id="PRO_5042034594" description="C2H2-type domain-containing protein" evidence="2">
    <location>
        <begin position="19"/>
        <end position="138"/>
    </location>
</feature>
<evidence type="ECO:0000313" key="3">
    <source>
        <dbReference type="EMBL" id="KAK1693966.1"/>
    </source>
</evidence>
<feature type="signal peptide" evidence="2">
    <location>
        <begin position="1"/>
        <end position="18"/>
    </location>
</feature>
<reference evidence="3" key="1">
    <citation type="submission" date="2023-07" db="EMBL/GenBank/DDBJ databases">
        <title>A chromosome-level genome assembly of Lolium multiflorum.</title>
        <authorList>
            <person name="Chen Y."/>
            <person name="Copetti D."/>
            <person name="Kolliker R."/>
            <person name="Studer B."/>
        </authorList>
    </citation>
    <scope>NUCLEOTIDE SEQUENCE</scope>
    <source>
        <strain evidence="3">02402/16</strain>
        <tissue evidence="3">Leaf</tissue>
    </source>
</reference>
<keyword evidence="2" id="KW-0732">Signal</keyword>
<proteinExistence type="predicted"/>